<dbReference type="HOGENOM" id="CLU_025670_0_0_9"/>
<dbReference type="InterPro" id="IPR023827">
    <property type="entry name" value="Peptidase_S8_Asp-AS"/>
</dbReference>
<feature type="active site" description="Charge relay system" evidence="5">
    <location>
        <position position="179"/>
    </location>
</feature>
<dbReference type="InterPro" id="IPR017310">
    <property type="entry name" value="Pept_S8A_subtilisin_clostridia"/>
</dbReference>
<keyword evidence="3 5" id="KW-0378">Hydrolase</keyword>
<dbReference type="PANTHER" id="PTHR43806:SF11">
    <property type="entry name" value="CEREVISIN-RELATED"/>
    <property type="match status" value="1"/>
</dbReference>
<comment type="similarity">
    <text evidence="1 5">Belongs to the peptidase S8 family.</text>
</comment>
<gene>
    <name evidence="7" type="ordered locus">Clocel_1227</name>
</gene>
<dbReference type="SUPFAM" id="SSF52743">
    <property type="entry name" value="Subtilisin-like"/>
    <property type="match status" value="1"/>
</dbReference>
<dbReference type="KEGG" id="ccb:Clocel_1227"/>
<feature type="domain" description="Peptidase S8/S53" evidence="6">
    <location>
        <begin position="99"/>
        <end position="517"/>
    </location>
</feature>
<evidence type="ECO:0000313" key="7">
    <source>
        <dbReference type="EMBL" id="ADL50982.1"/>
    </source>
</evidence>
<dbReference type="OrthoDB" id="2744137at2"/>
<dbReference type="CDD" id="cd07478">
    <property type="entry name" value="Peptidases_S8_CspA-like"/>
    <property type="match status" value="1"/>
</dbReference>
<dbReference type="eggNOG" id="COG1404">
    <property type="taxonomic scope" value="Bacteria"/>
</dbReference>
<dbReference type="PIRSF" id="PIRSF037894">
    <property type="entry name" value="Subtilisin_rel_CspABC"/>
    <property type="match status" value="1"/>
</dbReference>
<dbReference type="EMBL" id="CP002160">
    <property type="protein sequence ID" value="ADL50982.1"/>
    <property type="molecule type" value="Genomic_DNA"/>
</dbReference>
<keyword evidence="4 5" id="KW-0720">Serine protease</keyword>
<evidence type="ECO:0000313" key="8">
    <source>
        <dbReference type="Proteomes" id="UP000002730"/>
    </source>
</evidence>
<reference evidence="7 8" key="1">
    <citation type="submission" date="2010-08" db="EMBL/GenBank/DDBJ databases">
        <title>Complete sequence of Clostridium cellulovorans 743B.</title>
        <authorList>
            <consortium name="US DOE Joint Genome Institute"/>
            <person name="Lucas S."/>
            <person name="Copeland A."/>
            <person name="Lapidus A."/>
            <person name="Cheng J.-F."/>
            <person name="Bruce D."/>
            <person name="Goodwin L."/>
            <person name="Pitluck S."/>
            <person name="Chertkov O."/>
            <person name="Detter J.C."/>
            <person name="Han C."/>
            <person name="Tapia R."/>
            <person name="Land M."/>
            <person name="Hauser L."/>
            <person name="Chang Y.-J."/>
            <person name="Jeffries C."/>
            <person name="Kyrpides N."/>
            <person name="Ivanova N."/>
            <person name="Mikhailova N."/>
            <person name="Hemme C.L."/>
            <person name="Woyke T."/>
        </authorList>
    </citation>
    <scope>NUCLEOTIDE SEQUENCE [LARGE SCALE GENOMIC DNA]</scope>
    <source>
        <strain evidence="8">ATCC 35296 / DSM 3052 / OCM 3 / 743B</strain>
    </source>
</reference>
<evidence type="ECO:0000256" key="3">
    <source>
        <dbReference type="ARBA" id="ARBA00022801"/>
    </source>
</evidence>
<proteinExistence type="inferred from homology"/>
<dbReference type="GO" id="GO:0004252">
    <property type="term" value="F:serine-type endopeptidase activity"/>
    <property type="evidence" value="ECO:0007669"/>
    <property type="project" value="UniProtKB-UniRule"/>
</dbReference>
<dbReference type="InterPro" id="IPR036852">
    <property type="entry name" value="Peptidase_S8/S53_dom_sf"/>
</dbReference>
<dbReference type="PANTHER" id="PTHR43806">
    <property type="entry name" value="PEPTIDASE S8"/>
    <property type="match status" value="1"/>
</dbReference>
<feature type="active site" description="Charge relay system" evidence="5">
    <location>
        <position position="108"/>
    </location>
</feature>
<protein>
    <submittedName>
        <fullName evidence="7">Peptidase S8 and S53 subtilisin kexin sedolisin</fullName>
    </submittedName>
</protein>
<dbReference type="RefSeq" id="WP_010076160.1">
    <property type="nucleotide sequence ID" value="NC_014393.1"/>
</dbReference>
<dbReference type="InterPro" id="IPR050131">
    <property type="entry name" value="Peptidase_S8_subtilisin-like"/>
</dbReference>
<sequence>MENQKKCDLYYKNSPNYLVKCRRNFKEEIDKLSYACGDIITDDIGVVSTSPQYLNKLLKDVPSITYINPRKKYVLQDISPSEVDSIYTVKLNPYLNLTGNGVLVGMIDTGIDYLNAEFIRDDDTSRILTIWDQTIESEPKESLYVGRSYSNEEINNAISAYKNKEDPYKIVPSKDEVGHGTEMAGIIGAQGINKAVQGVAPNCEFVIVKLLESINFKNELLENDIEYTPIYNDSEILAALNYLKNFSLKEGKPMVIYIGVGTTEGSHDGLSLLSRYITSIGTINGIALVAGVGNEGASKGHTSGNIKTVNDTASIELKIPKEIKKLSFNIWIFKPNKMSLNVISPNGEQSNFIRAKHDKEESFVYFSYQTQVNIKYSIPEYFTGHEVINVTFNNIKVGIWTLLLRGDYITNGKYHIWLPPHQTLPPNTEFLKPDPYITLTIPATTRNISPVAYCGINNNLLPTSGKGFNSNDVSISPGIATVGENVLTTTVSGGVKTVSGSSVATAIVTGVSALLLQWGIVDGNNKVMYSIKIAVYLIYGARRNGFLASYPNKDIGYGFLDLVGTFNLISTSYRINLTLDNNLTQCYHEKLFIRIPKEIMEDLK</sequence>
<accession>D9SUS7</accession>
<dbReference type="PRINTS" id="PR00723">
    <property type="entry name" value="SUBTILISIN"/>
</dbReference>
<organism evidence="7 8">
    <name type="scientific">Clostridium cellulovorans (strain ATCC 35296 / DSM 3052 / OCM 3 / 743B)</name>
    <dbReference type="NCBI Taxonomy" id="573061"/>
    <lineage>
        <taxon>Bacteria</taxon>
        <taxon>Bacillati</taxon>
        <taxon>Bacillota</taxon>
        <taxon>Clostridia</taxon>
        <taxon>Eubacteriales</taxon>
        <taxon>Clostridiaceae</taxon>
        <taxon>Clostridium</taxon>
    </lineage>
</organism>
<dbReference type="STRING" id="573061.Clocel_1227"/>
<dbReference type="Pfam" id="PF00082">
    <property type="entry name" value="Peptidase_S8"/>
    <property type="match status" value="1"/>
</dbReference>
<dbReference type="PROSITE" id="PS51892">
    <property type="entry name" value="SUBTILASE"/>
    <property type="match status" value="1"/>
</dbReference>
<dbReference type="GO" id="GO:0006508">
    <property type="term" value="P:proteolysis"/>
    <property type="evidence" value="ECO:0007669"/>
    <property type="project" value="UniProtKB-KW"/>
</dbReference>
<keyword evidence="2 5" id="KW-0645">Protease</keyword>
<evidence type="ECO:0000256" key="2">
    <source>
        <dbReference type="ARBA" id="ARBA00022670"/>
    </source>
</evidence>
<evidence type="ECO:0000256" key="4">
    <source>
        <dbReference type="ARBA" id="ARBA00022825"/>
    </source>
</evidence>
<dbReference type="PROSITE" id="PS00136">
    <property type="entry name" value="SUBTILASE_ASP"/>
    <property type="match status" value="1"/>
</dbReference>
<keyword evidence="8" id="KW-1185">Reference proteome</keyword>
<dbReference type="InterPro" id="IPR034045">
    <property type="entry name" value="Pep_S8_CspA-like"/>
</dbReference>
<dbReference type="Gene3D" id="3.40.50.200">
    <property type="entry name" value="Peptidase S8/S53 domain"/>
    <property type="match status" value="1"/>
</dbReference>
<dbReference type="InterPro" id="IPR000209">
    <property type="entry name" value="Peptidase_S8/S53_dom"/>
</dbReference>
<evidence type="ECO:0000256" key="5">
    <source>
        <dbReference type="PROSITE-ProRule" id="PRU01240"/>
    </source>
</evidence>
<name>D9SUS7_CLOC7</name>
<feature type="active site" description="Charge relay system" evidence="5">
    <location>
        <position position="502"/>
    </location>
</feature>
<dbReference type="Proteomes" id="UP000002730">
    <property type="component" value="Chromosome"/>
</dbReference>
<dbReference type="InterPro" id="IPR015500">
    <property type="entry name" value="Peptidase_S8_subtilisin-rel"/>
</dbReference>
<evidence type="ECO:0000256" key="1">
    <source>
        <dbReference type="ARBA" id="ARBA00011073"/>
    </source>
</evidence>
<evidence type="ECO:0000259" key="6">
    <source>
        <dbReference type="Pfam" id="PF00082"/>
    </source>
</evidence>
<dbReference type="AlphaFoldDB" id="D9SUS7"/>
<dbReference type="Gene3D" id="2.60.120.1290">
    <property type="match status" value="1"/>
</dbReference>